<gene>
    <name evidence="2" type="ORF">QBC35DRAFT_514263</name>
</gene>
<dbReference type="Proteomes" id="UP001302126">
    <property type="component" value="Unassembled WGS sequence"/>
</dbReference>
<dbReference type="EMBL" id="MU864379">
    <property type="protein sequence ID" value="KAK4189099.1"/>
    <property type="molecule type" value="Genomic_DNA"/>
</dbReference>
<feature type="region of interest" description="Disordered" evidence="1">
    <location>
        <begin position="101"/>
        <end position="132"/>
    </location>
</feature>
<evidence type="ECO:0000313" key="3">
    <source>
        <dbReference type="Proteomes" id="UP001302126"/>
    </source>
</evidence>
<evidence type="ECO:0000313" key="2">
    <source>
        <dbReference type="EMBL" id="KAK4189099.1"/>
    </source>
</evidence>
<protein>
    <submittedName>
        <fullName evidence="2">Uncharacterized protein</fullName>
    </submittedName>
</protein>
<accession>A0AAN7AJM7</accession>
<feature type="compositionally biased region" description="Acidic residues" evidence="1">
    <location>
        <begin position="103"/>
        <end position="113"/>
    </location>
</feature>
<reference evidence="2" key="2">
    <citation type="submission" date="2023-05" db="EMBL/GenBank/DDBJ databases">
        <authorList>
            <consortium name="Lawrence Berkeley National Laboratory"/>
            <person name="Steindorff A."/>
            <person name="Hensen N."/>
            <person name="Bonometti L."/>
            <person name="Westerberg I."/>
            <person name="Brannstrom I.O."/>
            <person name="Guillou S."/>
            <person name="Cros-Aarteil S."/>
            <person name="Calhoun S."/>
            <person name="Haridas S."/>
            <person name="Kuo A."/>
            <person name="Mondo S."/>
            <person name="Pangilinan J."/>
            <person name="Riley R."/>
            <person name="Labutti K."/>
            <person name="Andreopoulos B."/>
            <person name="Lipzen A."/>
            <person name="Chen C."/>
            <person name="Yanf M."/>
            <person name="Daum C."/>
            <person name="Ng V."/>
            <person name="Clum A."/>
            <person name="Ohm R."/>
            <person name="Martin F."/>
            <person name="Silar P."/>
            <person name="Natvig D."/>
            <person name="Lalanne C."/>
            <person name="Gautier V."/>
            <person name="Ament-Velasquez S.L."/>
            <person name="Kruys A."/>
            <person name="Hutchinson M.I."/>
            <person name="Powell A.J."/>
            <person name="Barry K."/>
            <person name="Miller A.N."/>
            <person name="Grigoriev I.V."/>
            <person name="Debuchy R."/>
            <person name="Gladieux P."/>
            <person name="Thoren M.H."/>
            <person name="Johannesson H."/>
        </authorList>
    </citation>
    <scope>NUCLEOTIDE SEQUENCE</scope>
    <source>
        <strain evidence="2">PSN309</strain>
    </source>
</reference>
<sequence length="333" mass="38336">MDPAFHEARQRFTKKKPVPSQTPYKKTKFQRQILRNPYAQALATPIRRCTVSVTTAPNFFLQKFSLIRHPENDETWYVPQGLGKKTPKEISEESDASLKALEQEEADAQDEVEAEVKAEEVDEASTEDSTTAGPSAYVLTRRYLFQQLVKSGSPYHRGQTKLLRMNDSGSGRLTHLLNSVRWRTDMDSYLLDLMRRRIVESLVHFALMVEKNDRKYITKCESWDEVHELKHRGCLLFLDPSEGVSENSETIFPPLLSTMATNNSKYGERLPVHNLSLLLGEEHISRLREETELFRDGSLYMLGRQATVKLQMLLWKLQGYVSLEQAPERSAEK</sequence>
<evidence type="ECO:0000256" key="1">
    <source>
        <dbReference type="SAM" id="MobiDB-lite"/>
    </source>
</evidence>
<organism evidence="2 3">
    <name type="scientific">Podospora australis</name>
    <dbReference type="NCBI Taxonomy" id="1536484"/>
    <lineage>
        <taxon>Eukaryota</taxon>
        <taxon>Fungi</taxon>
        <taxon>Dikarya</taxon>
        <taxon>Ascomycota</taxon>
        <taxon>Pezizomycotina</taxon>
        <taxon>Sordariomycetes</taxon>
        <taxon>Sordariomycetidae</taxon>
        <taxon>Sordariales</taxon>
        <taxon>Podosporaceae</taxon>
        <taxon>Podospora</taxon>
    </lineage>
</organism>
<name>A0AAN7AJM7_9PEZI</name>
<feature type="compositionally biased region" description="Basic and acidic residues" evidence="1">
    <location>
        <begin position="1"/>
        <end position="10"/>
    </location>
</feature>
<reference evidence="2" key="1">
    <citation type="journal article" date="2023" name="Mol. Phylogenet. Evol.">
        <title>Genome-scale phylogeny and comparative genomics of the fungal order Sordariales.</title>
        <authorList>
            <person name="Hensen N."/>
            <person name="Bonometti L."/>
            <person name="Westerberg I."/>
            <person name="Brannstrom I.O."/>
            <person name="Guillou S."/>
            <person name="Cros-Aarteil S."/>
            <person name="Calhoun S."/>
            <person name="Haridas S."/>
            <person name="Kuo A."/>
            <person name="Mondo S."/>
            <person name="Pangilinan J."/>
            <person name="Riley R."/>
            <person name="LaButti K."/>
            <person name="Andreopoulos B."/>
            <person name="Lipzen A."/>
            <person name="Chen C."/>
            <person name="Yan M."/>
            <person name="Daum C."/>
            <person name="Ng V."/>
            <person name="Clum A."/>
            <person name="Steindorff A."/>
            <person name="Ohm R.A."/>
            <person name="Martin F."/>
            <person name="Silar P."/>
            <person name="Natvig D.O."/>
            <person name="Lalanne C."/>
            <person name="Gautier V."/>
            <person name="Ament-Velasquez S.L."/>
            <person name="Kruys A."/>
            <person name="Hutchinson M.I."/>
            <person name="Powell A.J."/>
            <person name="Barry K."/>
            <person name="Miller A.N."/>
            <person name="Grigoriev I.V."/>
            <person name="Debuchy R."/>
            <person name="Gladieux P."/>
            <person name="Hiltunen Thoren M."/>
            <person name="Johannesson H."/>
        </authorList>
    </citation>
    <scope>NUCLEOTIDE SEQUENCE</scope>
    <source>
        <strain evidence="2">PSN309</strain>
    </source>
</reference>
<keyword evidence="3" id="KW-1185">Reference proteome</keyword>
<feature type="region of interest" description="Disordered" evidence="1">
    <location>
        <begin position="1"/>
        <end position="28"/>
    </location>
</feature>
<proteinExistence type="predicted"/>
<dbReference type="AlphaFoldDB" id="A0AAN7AJM7"/>
<comment type="caution">
    <text evidence="2">The sequence shown here is derived from an EMBL/GenBank/DDBJ whole genome shotgun (WGS) entry which is preliminary data.</text>
</comment>